<dbReference type="AlphaFoldDB" id="A0AA36DL52"/>
<reference evidence="2" key="1">
    <citation type="submission" date="2023-07" db="EMBL/GenBank/DDBJ databases">
        <authorList>
            <consortium name="CYATHOMIX"/>
        </authorList>
    </citation>
    <scope>NUCLEOTIDE SEQUENCE</scope>
    <source>
        <strain evidence="2">N/A</strain>
    </source>
</reference>
<dbReference type="EMBL" id="CATQJL010000001">
    <property type="protein sequence ID" value="CAJ0588795.1"/>
    <property type="molecule type" value="Genomic_DNA"/>
</dbReference>
<feature type="compositionally biased region" description="Polar residues" evidence="1">
    <location>
        <begin position="256"/>
        <end position="265"/>
    </location>
</feature>
<feature type="compositionally biased region" description="Polar residues" evidence="1">
    <location>
        <begin position="174"/>
        <end position="184"/>
    </location>
</feature>
<sequence>MSTVDSSDFYKEIIQIMSERITTISEELHEKGMRWCDMFAEEDNRAIETYTIETIGESAQQAAEREKLRRDIDRKRMELALKYERKKCAQENASPKDACEEPELVPEDPIPQCAFMQREFAESGECGRQSDLAPSRMNYRGDSIPRQYRRSNITPKFERLHLQRRNPNWRPNRYHSSTNGSWRHNNNDSKDRNWDRPYYARRDHQNRRFHNRPRWYDEGCHSRPNHFDRPRSSSNAEMDNSHSNRDNDRPPPWRKVQSSSHNYHH</sequence>
<name>A0AA36DL52_CYLNA</name>
<dbReference type="Proteomes" id="UP001176961">
    <property type="component" value="Unassembled WGS sequence"/>
</dbReference>
<protein>
    <submittedName>
        <fullName evidence="2">Uncharacterized protein</fullName>
    </submittedName>
</protein>
<proteinExistence type="predicted"/>
<organism evidence="2 3">
    <name type="scientific">Cylicocyclus nassatus</name>
    <name type="common">Nematode worm</name>
    <dbReference type="NCBI Taxonomy" id="53992"/>
    <lineage>
        <taxon>Eukaryota</taxon>
        <taxon>Metazoa</taxon>
        <taxon>Ecdysozoa</taxon>
        <taxon>Nematoda</taxon>
        <taxon>Chromadorea</taxon>
        <taxon>Rhabditida</taxon>
        <taxon>Rhabditina</taxon>
        <taxon>Rhabditomorpha</taxon>
        <taxon>Strongyloidea</taxon>
        <taxon>Strongylidae</taxon>
        <taxon>Cylicocyclus</taxon>
    </lineage>
</organism>
<feature type="region of interest" description="Disordered" evidence="1">
    <location>
        <begin position="124"/>
        <end position="194"/>
    </location>
</feature>
<feature type="compositionally biased region" description="Basic and acidic residues" evidence="1">
    <location>
        <begin position="239"/>
        <end position="251"/>
    </location>
</feature>
<evidence type="ECO:0000313" key="3">
    <source>
        <dbReference type="Proteomes" id="UP001176961"/>
    </source>
</evidence>
<feature type="compositionally biased region" description="Basic and acidic residues" evidence="1">
    <location>
        <begin position="214"/>
        <end position="231"/>
    </location>
</feature>
<keyword evidence="3" id="KW-1185">Reference proteome</keyword>
<comment type="caution">
    <text evidence="2">The sequence shown here is derived from an EMBL/GenBank/DDBJ whole genome shotgun (WGS) entry which is preliminary data.</text>
</comment>
<feature type="compositionally biased region" description="Basic and acidic residues" evidence="1">
    <location>
        <begin position="185"/>
        <end position="194"/>
    </location>
</feature>
<gene>
    <name evidence="2" type="ORF">CYNAS_LOCUS778</name>
</gene>
<evidence type="ECO:0000313" key="2">
    <source>
        <dbReference type="EMBL" id="CAJ0588795.1"/>
    </source>
</evidence>
<feature type="region of interest" description="Disordered" evidence="1">
    <location>
        <begin position="214"/>
        <end position="265"/>
    </location>
</feature>
<accession>A0AA36DL52</accession>
<evidence type="ECO:0000256" key="1">
    <source>
        <dbReference type="SAM" id="MobiDB-lite"/>
    </source>
</evidence>